<feature type="region of interest" description="Disordered" evidence="2">
    <location>
        <begin position="227"/>
        <end position="246"/>
    </location>
</feature>
<dbReference type="InterPro" id="IPR050951">
    <property type="entry name" value="Retrovirus_Pol_polyprotein"/>
</dbReference>
<reference evidence="5 6" key="1">
    <citation type="submission" date="2018-09" db="EMBL/GenBank/DDBJ databases">
        <title>Genomic investigation of the strawberry pathogen Phytophthora fragariae indicates pathogenicity is determined by transcriptional variation in three key races.</title>
        <authorList>
            <person name="Adams T.M."/>
            <person name="Armitage A.D."/>
            <person name="Sobczyk M.K."/>
            <person name="Bates H.J."/>
            <person name="Dunwell J.M."/>
            <person name="Nellist C.F."/>
            <person name="Harrison R.J."/>
        </authorList>
    </citation>
    <scope>NUCLEOTIDE SEQUENCE [LARGE SCALE GENOMIC DNA]</scope>
    <source>
        <strain evidence="5 6">SCRP249</strain>
    </source>
</reference>
<feature type="chain" id="PRO_5025432499" description="Reverse transcriptase/retrotransposon-derived protein RNase H-like domain-containing protein" evidence="3">
    <location>
        <begin position="26"/>
        <end position="302"/>
    </location>
</feature>
<dbReference type="AlphaFoldDB" id="A0A6A3MXM8"/>
<dbReference type="InterPro" id="IPR043502">
    <property type="entry name" value="DNA/RNA_pol_sf"/>
</dbReference>
<feature type="signal peptide" evidence="3">
    <location>
        <begin position="1"/>
        <end position="25"/>
    </location>
</feature>
<dbReference type="Pfam" id="PF17919">
    <property type="entry name" value="RT_RNaseH_2"/>
    <property type="match status" value="1"/>
</dbReference>
<evidence type="ECO:0000313" key="5">
    <source>
        <dbReference type="EMBL" id="KAE9035942.1"/>
    </source>
</evidence>
<protein>
    <recommendedName>
        <fullName evidence="4">Reverse transcriptase/retrotransposon-derived protein RNase H-like domain-containing protein</fullName>
    </recommendedName>
</protein>
<dbReference type="EMBL" id="QXFV01000493">
    <property type="protein sequence ID" value="KAE9035942.1"/>
    <property type="molecule type" value="Genomic_DNA"/>
</dbReference>
<evidence type="ECO:0000313" key="6">
    <source>
        <dbReference type="Proteomes" id="UP000429607"/>
    </source>
</evidence>
<dbReference type="InterPro" id="IPR041577">
    <property type="entry name" value="RT_RNaseH_2"/>
</dbReference>
<feature type="domain" description="Reverse transcriptase/retrotransposon-derived protein RNase H-like" evidence="4">
    <location>
        <begin position="43"/>
        <end position="145"/>
    </location>
</feature>
<sequence length="302" mass="34021">MKTCHWGRSQVAFLGLIVTPTGILPNPEKVKAVMNVNDAPFEWTEDCEVAFRQLKRALVKPPILVYPDMKKRFKLYVDSSRYAVGACLMLDVEGRNRVVAYASKLLTGSQKNWISNMNGISEMECWGIVWATRKFRCYLDKREFDLYTEHQALTWVFSPGNRCETGPLDDGASEPAVQGISHARVNDGARRWVVEVANDDGQRTNNDRFAESARRRSLRLSRGAAYPAVETNRPSAGPDNDPDAREEVLDESPLLADDEIPSDQPASNVDLFGIDLELFKAEQRKISWLVTLIESSKTVLCH</sequence>
<dbReference type="Gene3D" id="3.30.70.270">
    <property type="match status" value="1"/>
</dbReference>
<gene>
    <name evidence="5" type="ORF">PR001_g9073</name>
</gene>
<name>A0A6A3MXM8_9STRA</name>
<dbReference type="FunFam" id="3.10.20.370:FF:000001">
    <property type="entry name" value="Retrovirus-related Pol polyprotein from transposon 17.6-like protein"/>
    <property type="match status" value="1"/>
</dbReference>
<dbReference type="InterPro" id="IPR043128">
    <property type="entry name" value="Rev_trsase/Diguanyl_cyclase"/>
</dbReference>
<dbReference type="Proteomes" id="UP000429607">
    <property type="component" value="Unassembled WGS sequence"/>
</dbReference>
<keyword evidence="1" id="KW-0511">Multifunctional enzyme</keyword>
<evidence type="ECO:0000256" key="3">
    <source>
        <dbReference type="SAM" id="SignalP"/>
    </source>
</evidence>
<organism evidence="5 6">
    <name type="scientific">Phytophthora rubi</name>
    <dbReference type="NCBI Taxonomy" id="129364"/>
    <lineage>
        <taxon>Eukaryota</taxon>
        <taxon>Sar</taxon>
        <taxon>Stramenopiles</taxon>
        <taxon>Oomycota</taxon>
        <taxon>Peronosporomycetes</taxon>
        <taxon>Peronosporales</taxon>
        <taxon>Peronosporaceae</taxon>
        <taxon>Phytophthora</taxon>
    </lineage>
</organism>
<dbReference type="Gene3D" id="3.10.20.370">
    <property type="match status" value="1"/>
</dbReference>
<evidence type="ECO:0000259" key="4">
    <source>
        <dbReference type="Pfam" id="PF17919"/>
    </source>
</evidence>
<evidence type="ECO:0000256" key="2">
    <source>
        <dbReference type="SAM" id="MobiDB-lite"/>
    </source>
</evidence>
<accession>A0A6A3MXM8</accession>
<dbReference type="PANTHER" id="PTHR37984">
    <property type="entry name" value="PROTEIN CBG26694"/>
    <property type="match status" value="1"/>
</dbReference>
<dbReference type="GO" id="GO:0003824">
    <property type="term" value="F:catalytic activity"/>
    <property type="evidence" value="ECO:0007669"/>
    <property type="project" value="UniProtKB-KW"/>
</dbReference>
<keyword evidence="3" id="KW-0732">Signal</keyword>
<proteinExistence type="predicted"/>
<dbReference type="PANTHER" id="PTHR37984:SF5">
    <property type="entry name" value="PROTEIN NYNRIN-LIKE"/>
    <property type="match status" value="1"/>
</dbReference>
<evidence type="ECO:0000256" key="1">
    <source>
        <dbReference type="ARBA" id="ARBA00023268"/>
    </source>
</evidence>
<comment type="caution">
    <text evidence="5">The sequence shown here is derived from an EMBL/GenBank/DDBJ whole genome shotgun (WGS) entry which is preliminary data.</text>
</comment>
<dbReference type="SUPFAM" id="SSF56672">
    <property type="entry name" value="DNA/RNA polymerases"/>
    <property type="match status" value="1"/>
</dbReference>